<protein>
    <submittedName>
        <fullName evidence="1">Uncharacterized protein</fullName>
    </submittedName>
</protein>
<accession>A0ACC1D1T4</accession>
<evidence type="ECO:0000313" key="2">
    <source>
        <dbReference type="Proteomes" id="UP000824533"/>
    </source>
</evidence>
<name>A0ACC1D1T4_9NEOP</name>
<evidence type="ECO:0000313" key="1">
    <source>
        <dbReference type="EMBL" id="KAJ0177840.1"/>
    </source>
</evidence>
<gene>
    <name evidence="1" type="ORF">K1T71_006713</name>
</gene>
<reference evidence="1 2" key="1">
    <citation type="journal article" date="2021" name="Front. Genet.">
        <title>Chromosome-Level Genome Assembly Reveals Significant Gene Expansion in the Toll and IMD Signaling Pathways of Dendrolimus kikuchii.</title>
        <authorList>
            <person name="Zhou J."/>
            <person name="Wu P."/>
            <person name="Xiong Z."/>
            <person name="Liu N."/>
            <person name="Zhao N."/>
            <person name="Ji M."/>
            <person name="Qiu Y."/>
            <person name="Yang B."/>
        </authorList>
    </citation>
    <scope>NUCLEOTIDE SEQUENCE [LARGE SCALE GENOMIC DNA]</scope>
    <source>
        <strain evidence="1">Ann1</strain>
    </source>
</reference>
<comment type="caution">
    <text evidence="1">The sequence shown here is derived from an EMBL/GenBank/DDBJ whole genome shotgun (WGS) entry which is preliminary data.</text>
</comment>
<dbReference type="Proteomes" id="UP000824533">
    <property type="component" value="Linkage Group LG11"/>
</dbReference>
<proteinExistence type="predicted"/>
<organism evidence="1 2">
    <name type="scientific">Dendrolimus kikuchii</name>
    <dbReference type="NCBI Taxonomy" id="765133"/>
    <lineage>
        <taxon>Eukaryota</taxon>
        <taxon>Metazoa</taxon>
        <taxon>Ecdysozoa</taxon>
        <taxon>Arthropoda</taxon>
        <taxon>Hexapoda</taxon>
        <taxon>Insecta</taxon>
        <taxon>Pterygota</taxon>
        <taxon>Neoptera</taxon>
        <taxon>Endopterygota</taxon>
        <taxon>Lepidoptera</taxon>
        <taxon>Glossata</taxon>
        <taxon>Ditrysia</taxon>
        <taxon>Bombycoidea</taxon>
        <taxon>Lasiocampidae</taxon>
        <taxon>Dendrolimus</taxon>
    </lineage>
</organism>
<keyword evidence="2" id="KW-1185">Reference proteome</keyword>
<sequence>MFFEVMTVESRRSRAASMETGGLPLVSTFALLTIVAGQLQGSGYAEQEPEFLSPLENLTVAQGRDVHFTCTVNHLGLYKVAWIKSDSKTILAIHTHMVTLNPRLSVTHNGHNTWKLYISNVEPEDSGTYMCQINTDPMMSHMGYLSVVIPPDIADEDGSEASAPEGGSVKLRCTATGVPSPTISWKRTGGRNIVFRDDNGKEVKVTHSTL</sequence>
<dbReference type="EMBL" id="CM034397">
    <property type="protein sequence ID" value="KAJ0177840.1"/>
    <property type="molecule type" value="Genomic_DNA"/>
</dbReference>